<reference evidence="2 3" key="1">
    <citation type="submission" date="2019-02" db="EMBL/GenBank/DDBJ databases">
        <title>Dyella amyloliquefaciens sp. nov., isolated from forest soil.</title>
        <authorList>
            <person name="Gao Z.-H."/>
            <person name="Qiu L.-H."/>
        </authorList>
    </citation>
    <scope>NUCLEOTIDE SEQUENCE [LARGE SCALE GENOMIC DNA]</scope>
    <source>
        <strain evidence="2 3">KACC 12747</strain>
    </source>
</reference>
<dbReference type="AlphaFoldDB" id="A0A4R0YDM7"/>
<feature type="transmembrane region" description="Helical" evidence="1">
    <location>
        <begin position="23"/>
        <end position="40"/>
    </location>
</feature>
<evidence type="ECO:0000313" key="2">
    <source>
        <dbReference type="EMBL" id="TCI06094.1"/>
    </source>
</evidence>
<keyword evidence="1" id="KW-0472">Membrane</keyword>
<keyword evidence="3" id="KW-1185">Reference proteome</keyword>
<feature type="transmembrane region" description="Helical" evidence="1">
    <location>
        <begin position="79"/>
        <end position="100"/>
    </location>
</feature>
<protein>
    <submittedName>
        <fullName evidence="2">Uncharacterized protein</fullName>
    </submittedName>
</protein>
<dbReference type="RefSeq" id="WP_131413535.1">
    <property type="nucleotide sequence ID" value="NZ_SJTG01000007.1"/>
</dbReference>
<proteinExistence type="predicted"/>
<organism evidence="2 3">
    <name type="scientific">Dyella soli</name>
    <dbReference type="NCBI Taxonomy" id="522319"/>
    <lineage>
        <taxon>Bacteria</taxon>
        <taxon>Pseudomonadati</taxon>
        <taxon>Pseudomonadota</taxon>
        <taxon>Gammaproteobacteria</taxon>
        <taxon>Lysobacterales</taxon>
        <taxon>Rhodanobacteraceae</taxon>
        <taxon>Dyella</taxon>
    </lineage>
</organism>
<gene>
    <name evidence="2" type="ORF">EZM97_34760</name>
</gene>
<evidence type="ECO:0000256" key="1">
    <source>
        <dbReference type="SAM" id="Phobius"/>
    </source>
</evidence>
<keyword evidence="1" id="KW-0812">Transmembrane</keyword>
<accession>A0A4R0YDM7</accession>
<feature type="transmembrane region" description="Helical" evidence="1">
    <location>
        <begin position="52"/>
        <end position="73"/>
    </location>
</feature>
<evidence type="ECO:0000313" key="3">
    <source>
        <dbReference type="Proteomes" id="UP000291822"/>
    </source>
</evidence>
<keyword evidence="1" id="KW-1133">Transmembrane helix</keyword>
<comment type="caution">
    <text evidence="2">The sequence shown here is derived from an EMBL/GenBank/DDBJ whole genome shotgun (WGS) entry which is preliminary data.</text>
</comment>
<name>A0A4R0YDM7_9GAMM</name>
<dbReference type="EMBL" id="SJTG01000007">
    <property type="protein sequence ID" value="TCI06094.1"/>
    <property type="molecule type" value="Genomic_DNA"/>
</dbReference>
<sequence>MCLRTGVVTTKGGNVPSLRSRTGWVFAGIFLAAFLFVAVWSRDFFATSLFTYIITLPTSYPVVRGVGALLSLVGASSNAASLVAMVGAGALQYYWLGWLLERVVKYG</sequence>
<dbReference type="Proteomes" id="UP000291822">
    <property type="component" value="Unassembled WGS sequence"/>
</dbReference>